<reference evidence="2" key="1">
    <citation type="submission" date="2023-01" db="EMBL/GenBank/DDBJ databases">
        <title>Genome assembly of the deep-sea coral Lophelia pertusa.</title>
        <authorList>
            <person name="Herrera S."/>
            <person name="Cordes E."/>
        </authorList>
    </citation>
    <scope>NUCLEOTIDE SEQUENCE</scope>
    <source>
        <strain evidence="2">USNM1676648</strain>
        <tissue evidence="2">Polyp</tissue>
    </source>
</reference>
<accession>A0A9X0CN50</accession>
<gene>
    <name evidence="2" type="ORF">OS493_013122</name>
</gene>
<feature type="compositionally biased region" description="Basic and acidic residues" evidence="1">
    <location>
        <begin position="9"/>
        <end position="25"/>
    </location>
</feature>
<protein>
    <submittedName>
        <fullName evidence="2">Uncharacterized protein</fullName>
    </submittedName>
</protein>
<name>A0A9X0CN50_9CNID</name>
<dbReference type="AlphaFoldDB" id="A0A9X0CN50"/>
<evidence type="ECO:0000313" key="3">
    <source>
        <dbReference type="Proteomes" id="UP001163046"/>
    </source>
</evidence>
<proteinExistence type="predicted"/>
<dbReference type="Proteomes" id="UP001163046">
    <property type="component" value="Unassembled WGS sequence"/>
</dbReference>
<organism evidence="2 3">
    <name type="scientific">Desmophyllum pertusum</name>
    <dbReference type="NCBI Taxonomy" id="174260"/>
    <lineage>
        <taxon>Eukaryota</taxon>
        <taxon>Metazoa</taxon>
        <taxon>Cnidaria</taxon>
        <taxon>Anthozoa</taxon>
        <taxon>Hexacorallia</taxon>
        <taxon>Scleractinia</taxon>
        <taxon>Caryophylliina</taxon>
        <taxon>Caryophylliidae</taxon>
        <taxon>Desmophyllum</taxon>
    </lineage>
</organism>
<feature type="compositionally biased region" description="Polar residues" evidence="1">
    <location>
        <begin position="89"/>
        <end position="103"/>
    </location>
</feature>
<dbReference type="EMBL" id="MU827307">
    <property type="protein sequence ID" value="KAJ7362034.1"/>
    <property type="molecule type" value="Genomic_DNA"/>
</dbReference>
<evidence type="ECO:0000313" key="2">
    <source>
        <dbReference type="EMBL" id="KAJ7362034.1"/>
    </source>
</evidence>
<sequence>MKRSLSIWKSHEGPDEREVKTKEQTTGEFIPKSSVMYQPQREESIVEHSKSIYSEIFEDADAFIDNESNVGNLNELKDHPDPRNVANKVPSNGAPSEGPQTDGPQPEGPPSDGPLSNNQDTAEDWDKEIQDTLAYNLVLKTFKKGAKTKLRTMNQLCILPLHRPPARYSCRAHQILGSLMMPMRMIVWSLELHVSESCRLLKIQVEDRFWIETCYKSLQCLTGRKMSDEGTIETSG</sequence>
<dbReference type="OrthoDB" id="2021138at2759"/>
<keyword evidence="3" id="KW-1185">Reference proteome</keyword>
<evidence type="ECO:0000256" key="1">
    <source>
        <dbReference type="SAM" id="MobiDB-lite"/>
    </source>
</evidence>
<comment type="caution">
    <text evidence="2">The sequence shown here is derived from an EMBL/GenBank/DDBJ whole genome shotgun (WGS) entry which is preliminary data.</text>
</comment>
<feature type="region of interest" description="Disordered" evidence="1">
    <location>
        <begin position="1"/>
        <end position="41"/>
    </location>
</feature>
<feature type="region of interest" description="Disordered" evidence="1">
    <location>
        <begin position="69"/>
        <end position="121"/>
    </location>
</feature>